<dbReference type="SUPFAM" id="SSF49401">
    <property type="entry name" value="Bacterial adhesins"/>
    <property type="match status" value="1"/>
</dbReference>
<dbReference type="InterPro" id="IPR036937">
    <property type="entry name" value="Adhesion_dom_fimbrial_sf"/>
</dbReference>
<sequence length="334" mass="37101">MQYKILVSALLFGSSMSSYAVVCWNAKGEGVVDEVFYDLSNAFSSSNNVVGKEITLKRNFSHQLYGRCPVHYNPRNTTMRSYVTNSKIVETVGSYKYLAINDYLIGAMKIYDSYAKDFFPPQNYVQMGSDPKVSTSNDFPIFDSDFTFKIKVIKPFVDFVTIPKRTLFTVYVTTSNTDSLSKPVYTISYSGQITVPQSCKIDAGQVLDINFGDIPAYAFAQAGAGNQPAGTRTELRNLQIQCSNINATAALTLRLESEKSSNDIMVSDNPDIGFKMSDANGKVLIPNNINSVIPFNLTQQPVRIPLKAWPVSITGKTPQLGNFRSRGYLRVDFD</sequence>
<keyword evidence="2 4" id="KW-0732">Signal</keyword>
<dbReference type="GO" id="GO:0043709">
    <property type="term" value="P:cell adhesion involved in single-species biofilm formation"/>
    <property type="evidence" value="ECO:0007669"/>
    <property type="project" value="TreeGrafter"/>
</dbReference>
<dbReference type="EMBL" id="SLVJ01000015">
    <property type="protein sequence ID" value="TCM65173.1"/>
    <property type="molecule type" value="Genomic_DNA"/>
</dbReference>
<dbReference type="GO" id="GO:0009289">
    <property type="term" value="C:pilus"/>
    <property type="evidence" value="ECO:0007669"/>
    <property type="project" value="UniProtKB-SubCell"/>
</dbReference>
<dbReference type="Gene3D" id="2.60.40.1090">
    <property type="entry name" value="Fimbrial-type adhesion domain"/>
    <property type="match status" value="1"/>
</dbReference>
<evidence type="ECO:0000256" key="1">
    <source>
        <dbReference type="ARBA" id="ARBA00004561"/>
    </source>
</evidence>
<proteinExistence type="predicted"/>
<comment type="subcellular location">
    <subcellularLocation>
        <location evidence="1">Fimbrium</location>
    </subcellularLocation>
</comment>
<reference evidence="6 7" key="1">
    <citation type="submission" date="2019-03" db="EMBL/GenBank/DDBJ databases">
        <title>Genomic analyses of the natural microbiome of Caenorhabditis elegans.</title>
        <authorList>
            <person name="Samuel B."/>
        </authorList>
    </citation>
    <scope>NUCLEOTIDE SEQUENCE [LARGE SCALE GENOMIC DNA]</scope>
    <source>
        <strain evidence="6 7">JUb89</strain>
    </source>
</reference>
<evidence type="ECO:0000256" key="4">
    <source>
        <dbReference type="SAM" id="SignalP"/>
    </source>
</evidence>
<comment type="caution">
    <text evidence="6">The sequence shown here is derived from an EMBL/GenBank/DDBJ whole genome shotgun (WGS) entry which is preliminary data.</text>
</comment>
<evidence type="ECO:0000259" key="5">
    <source>
        <dbReference type="Pfam" id="PF00419"/>
    </source>
</evidence>
<evidence type="ECO:0000256" key="2">
    <source>
        <dbReference type="ARBA" id="ARBA00022729"/>
    </source>
</evidence>
<gene>
    <name evidence="6" type="ORF">EC844_11510</name>
</gene>
<dbReference type="InterPro" id="IPR008966">
    <property type="entry name" value="Adhesion_dom_sf"/>
</dbReference>
<organism evidence="6 7">
    <name type="scientific">Acinetobacter calcoaceticus</name>
    <dbReference type="NCBI Taxonomy" id="471"/>
    <lineage>
        <taxon>Bacteria</taxon>
        <taxon>Pseudomonadati</taxon>
        <taxon>Pseudomonadota</taxon>
        <taxon>Gammaproteobacteria</taxon>
        <taxon>Moraxellales</taxon>
        <taxon>Moraxellaceae</taxon>
        <taxon>Acinetobacter</taxon>
        <taxon>Acinetobacter calcoaceticus/baumannii complex</taxon>
    </lineage>
</organism>
<feature type="chain" id="PRO_5020359738" evidence="4">
    <location>
        <begin position="21"/>
        <end position="334"/>
    </location>
</feature>
<feature type="signal peptide" evidence="4">
    <location>
        <begin position="1"/>
        <end position="20"/>
    </location>
</feature>
<evidence type="ECO:0000313" key="7">
    <source>
        <dbReference type="Proteomes" id="UP000294963"/>
    </source>
</evidence>
<keyword evidence="3" id="KW-0281">Fimbrium</keyword>
<evidence type="ECO:0000313" key="6">
    <source>
        <dbReference type="EMBL" id="TCM65173.1"/>
    </source>
</evidence>
<keyword evidence="7" id="KW-1185">Reference proteome</keyword>
<dbReference type="PANTHER" id="PTHR33420">
    <property type="entry name" value="FIMBRIAL SUBUNIT ELFA-RELATED"/>
    <property type="match status" value="1"/>
</dbReference>
<dbReference type="AlphaFoldDB" id="A0A4R1XZQ0"/>
<accession>A0A4R1XZQ0</accession>
<name>A0A4R1XZQ0_ACICA</name>
<feature type="domain" description="Fimbrial-type adhesion" evidence="5">
    <location>
        <begin position="187"/>
        <end position="334"/>
    </location>
</feature>
<dbReference type="OrthoDB" id="8582771at2"/>
<dbReference type="InterPro" id="IPR000259">
    <property type="entry name" value="Adhesion_dom_fimbrial"/>
</dbReference>
<dbReference type="InterPro" id="IPR050263">
    <property type="entry name" value="Bact_Fimbrial_Adh_Pro"/>
</dbReference>
<dbReference type="Proteomes" id="UP000294963">
    <property type="component" value="Unassembled WGS sequence"/>
</dbReference>
<protein>
    <submittedName>
        <fullName evidence="6">Minor fimbrial subunit</fullName>
    </submittedName>
</protein>
<dbReference type="Pfam" id="PF00419">
    <property type="entry name" value="Fimbrial"/>
    <property type="match status" value="1"/>
</dbReference>
<dbReference type="PANTHER" id="PTHR33420:SF31">
    <property type="entry name" value="TYPE 1 FIMBRIN D-MANNOSE SPECIFIC ADHESIN"/>
    <property type="match status" value="1"/>
</dbReference>
<evidence type="ECO:0000256" key="3">
    <source>
        <dbReference type="ARBA" id="ARBA00023263"/>
    </source>
</evidence>